<dbReference type="AlphaFoldDB" id="A0A6G2D977"/>
<dbReference type="PROSITE" id="PS51101">
    <property type="entry name" value="PTS_EIIB_TYPE_4"/>
    <property type="match status" value="1"/>
</dbReference>
<keyword evidence="7" id="KW-0418">Kinase</keyword>
<feature type="domain" description="PTS EIIB type-4" evidence="8">
    <location>
        <begin position="1"/>
        <end position="118"/>
    </location>
</feature>
<evidence type="ECO:0000313" key="10">
    <source>
        <dbReference type="Proteomes" id="UP000483094"/>
    </source>
</evidence>
<evidence type="ECO:0000259" key="8">
    <source>
        <dbReference type="PROSITE" id="PS51101"/>
    </source>
</evidence>
<dbReference type="InterPro" id="IPR004720">
    <property type="entry name" value="PTS_IIB_sorbose-sp"/>
</dbReference>
<dbReference type="Proteomes" id="UP000483094">
    <property type="component" value="Unassembled WGS sequence"/>
</dbReference>
<protein>
    <submittedName>
        <fullName evidence="9">PTS mannose transporter subunit EIIAB</fullName>
    </submittedName>
</protein>
<name>A0A6G2D977_STREE</name>
<comment type="caution">
    <text evidence="9">The sequence shown here is derived from an EMBL/GenBank/DDBJ whole genome shotgun (WGS) entry which is preliminary data.</text>
</comment>
<keyword evidence="4" id="KW-0762">Sugar transport</keyword>
<evidence type="ECO:0000256" key="2">
    <source>
        <dbReference type="ARBA" id="ARBA00022448"/>
    </source>
</evidence>
<evidence type="ECO:0000256" key="7">
    <source>
        <dbReference type="ARBA" id="ARBA00022777"/>
    </source>
</evidence>
<evidence type="ECO:0000256" key="5">
    <source>
        <dbReference type="ARBA" id="ARBA00022679"/>
    </source>
</evidence>
<dbReference type="GO" id="GO:0005737">
    <property type="term" value="C:cytoplasm"/>
    <property type="evidence" value="ECO:0007669"/>
    <property type="project" value="UniProtKB-SubCell"/>
</dbReference>
<evidence type="ECO:0000256" key="3">
    <source>
        <dbReference type="ARBA" id="ARBA00022490"/>
    </source>
</evidence>
<dbReference type="Gene3D" id="3.40.35.10">
    <property type="entry name" value="Phosphotransferase system, sorbose subfamily IIB component"/>
    <property type="match status" value="1"/>
</dbReference>
<dbReference type="EMBL" id="WNHQ01000210">
    <property type="protein sequence ID" value="MTV73094.1"/>
    <property type="molecule type" value="Genomic_DNA"/>
</dbReference>
<organism evidence="9 10">
    <name type="scientific">Streptococcus pneumoniae</name>
    <dbReference type="NCBI Taxonomy" id="1313"/>
    <lineage>
        <taxon>Bacteria</taxon>
        <taxon>Bacillati</taxon>
        <taxon>Bacillota</taxon>
        <taxon>Bacilli</taxon>
        <taxon>Lactobacillales</taxon>
        <taxon>Streptococcaceae</taxon>
        <taxon>Streptococcus</taxon>
    </lineage>
</organism>
<dbReference type="GO" id="GO:0016301">
    <property type="term" value="F:kinase activity"/>
    <property type="evidence" value="ECO:0007669"/>
    <property type="project" value="UniProtKB-KW"/>
</dbReference>
<evidence type="ECO:0000313" key="9">
    <source>
        <dbReference type="EMBL" id="MTV73094.1"/>
    </source>
</evidence>
<evidence type="ECO:0000256" key="4">
    <source>
        <dbReference type="ARBA" id="ARBA00022597"/>
    </source>
</evidence>
<feature type="non-terminal residue" evidence="9">
    <location>
        <position position="1"/>
    </location>
</feature>
<dbReference type="GO" id="GO:0008982">
    <property type="term" value="F:protein-N(PI)-phosphohistidine-sugar phosphotransferase activity"/>
    <property type="evidence" value="ECO:0007669"/>
    <property type="project" value="InterPro"/>
</dbReference>
<gene>
    <name evidence="9" type="ORF">GM540_03550</name>
</gene>
<accession>A0A6G2D977</accession>
<sequence>LIKQAAPGNVKANVVPIQKLIEISKDPRFGETHALILFETPQDALRAIEGGVPIKTLNVGSMAHSTGKTLVNTVLSMDKEDVATFEKMRDLGVEFDVRKVPNDSKKDLFDLINKANVK</sequence>
<reference evidence="9 10" key="1">
    <citation type="submission" date="2019-11" db="EMBL/GenBank/DDBJ databases">
        <title>Growth characteristics of pneumococcus vary with the chemical composition of the capsule and with environmental conditions.</title>
        <authorList>
            <person name="Tothpal A."/>
            <person name="Desobry K."/>
            <person name="Joshi S."/>
            <person name="Wyllie A.L."/>
            <person name="Weinberger D.M."/>
        </authorList>
    </citation>
    <scope>NUCLEOTIDE SEQUENCE [LARGE SCALE GENOMIC DNA]</scope>
    <source>
        <strain evidence="10">pnumococcus19F</strain>
    </source>
</reference>
<evidence type="ECO:0000256" key="6">
    <source>
        <dbReference type="ARBA" id="ARBA00022683"/>
    </source>
</evidence>
<dbReference type="Pfam" id="PF03830">
    <property type="entry name" value="PTSIIB_sorb"/>
    <property type="match status" value="1"/>
</dbReference>
<keyword evidence="5" id="KW-0808">Transferase</keyword>
<proteinExistence type="predicted"/>
<keyword evidence="6" id="KW-0598">Phosphotransferase system</keyword>
<keyword evidence="3" id="KW-0963">Cytoplasm</keyword>
<evidence type="ECO:0000256" key="1">
    <source>
        <dbReference type="ARBA" id="ARBA00004496"/>
    </source>
</evidence>
<comment type="subcellular location">
    <subcellularLocation>
        <location evidence="1">Cytoplasm</location>
    </subcellularLocation>
</comment>
<dbReference type="SUPFAM" id="SSF52728">
    <property type="entry name" value="PTS IIb component"/>
    <property type="match status" value="1"/>
</dbReference>
<dbReference type="GO" id="GO:0009401">
    <property type="term" value="P:phosphoenolpyruvate-dependent sugar phosphotransferase system"/>
    <property type="evidence" value="ECO:0007669"/>
    <property type="project" value="UniProtKB-KW"/>
</dbReference>
<keyword evidence="2" id="KW-0813">Transport</keyword>
<dbReference type="InterPro" id="IPR036667">
    <property type="entry name" value="PTS_IIB_sorbose-sp_sf"/>
</dbReference>